<dbReference type="InterPro" id="IPR036322">
    <property type="entry name" value="WD40_repeat_dom_sf"/>
</dbReference>
<dbReference type="Gene3D" id="2.130.10.10">
    <property type="entry name" value="YVTN repeat-like/Quinoprotein amine dehydrogenase"/>
    <property type="match status" value="1"/>
</dbReference>
<dbReference type="GO" id="GO:0032040">
    <property type="term" value="C:small-subunit processome"/>
    <property type="evidence" value="ECO:0007669"/>
    <property type="project" value="TreeGrafter"/>
</dbReference>
<dbReference type="AlphaFoldDB" id="A0A9C6WXN2"/>
<evidence type="ECO:0000313" key="11">
    <source>
        <dbReference type="Proteomes" id="UP000504606"/>
    </source>
</evidence>
<dbReference type="PANTHER" id="PTHR14927:SF0">
    <property type="entry name" value="NUCLEOLAR PROTEIN 10"/>
    <property type="match status" value="1"/>
</dbReference>
<evidence type="ECO:0000256" key="5">
    <source>
        <dbReference type="ARBA" id="ARBA00022737"/>
    </source>
</evidence>
<dbReference type="InterPro" id="IPR012580">
    <property type="entry name" value="NUC153"/>
</dbReference>
<keyword evidence="4" id="KW-0853">WD repeat</keyword>
<sequence>MQVSDPNNVKIYNLSAGKSLPEWLSDRKRRSLQKKNVDIRRRIELIQDFDMPGVSTSVRLSKDGQYVMATGIYKPRVKCFDVNNLSMKFERCFDSEVVTFEILSEDFTKMVFLQCDRYVEIHSGPGRYYRLRIPKFGHDMKYHYPSCDLYLVGSSPQIYRLNLERGQFLSPYTSEASDIMCCGINPVHHLLLCGTKEGKVEAWDPRSRSRVGLLDCALDVVAENKLETFPSVTHLSFNGGLTMGVGTATGQILLYDIRSNKPFYVKDHMYNLPIKHIAFHQQQELVLSMDSSVVKIWDRNNGKIFTSVEATSQFNDLCLVPNSGMFFLATESPKMQTYYIPSLGPAPRWCSFLDNLTEEMEESKTETMYDDYKFVTKRELEDLGLDHLIGTNLLRAYMHGYFMDIRLYKKAKNVADPFEFEQYRKKKIKEKIEEERANRVVLQKLPKVNKDLALKLMDEEPSKKKSKTETNLLQDNRFKALFENPEFQVDKNAEEYRLLNPVLNRVDKSKKKELQNKILSQSQFEQVDDEPEGRPSSDGDSDFDESSSDDDQEWSKEVQRQHRLIRKERQEKEDEEEDERRQKVLAMRNGDVNAKQPKFFELRPGEEFKGLKQGLKRKHSLKASLGERLQQEDNAVRIIGFSGNREMTFSTKKANKNNKKEEEQMKRHREERKKLLRPARGLKSRPNYWSK</sequence>
<dbReference type="InterPro" id="IPR056550">
    <property type="entry name" value="NOL10_2nd"/>
</dbReference>
<keyword evidence="11" id="KW-1185">Reference proteome</keyword>
<dbReference type="KEGG" id="foc:113209759"/>
<feature type="region of interest" description="Disordered" evidence="7">
    <location>
        <begin position="517"/>
        <end position="598"/>
    </location>
</feature>
<dbReference type="SMART" id="SM00320">
    <property type="entry name" value="WD40"/>
    <property type="match status" value="4"/>
</dbReference>
<reference evidence="12" key="1">
    <citation type="submission" date="2025-08" db="UniProtKB">
        <authorList>
            <consortium name="RefSeq"/>
        </authorList>
    </citation>
    <scope>IDENTIFICATION</scope>
    <source>
        <tissue evidence="12">Whole organism</tissue>
    </source>
</reference>
<evidence type="ECO:0000313" key="12">
    <source>
        <dbReference type="RefSeq" id="XP_052125716.1"/>
    </source>
</evidence>
<evidence type="ECO:0000256" key="2">
    <source>
        <dbReference type="ARBA" id="ARBA00005264"/>
    </source>
</evidence>
<evidence type="ECO:0000256" key="4">
    <source>
        <dbReference type="ARBA" id="ARBA00022574"/>
    </source>
</evidence>
<dbReference type="GO" id="GO:0030686">
    <property type="term" value="C:90S preribosome"/>
    <property type="evidence" value="ECO:0007669"/>
    <property type="project" value="TreeGrafter"/>
</dbReference>
<feature type="region of interest" description="Disordered" evidence="7">
    <location>
        <begin position="650"/>
        <end position="691"/>
    </location>
</feature>
<evidence type="ECO:0000256" key="7">
    <source>
        <dbReference type="SAM" id="MobiDB-lite"/>
    </source>
</evidence>
<dbReference type="Proteomes" id="UP000504606">
    <property type="component" value="Unplaced"/>
</dbReference>
<evidence type="ECO:0000256" key="1">
    <source>
        <dbReference type="ARBA" id="ARBA00004604"/>
    </source>
</evidence>
<evidence type="ECO:0000259" key="8">
    <source>
        <dbReference type="Pfam" id="PF08159"/>
    </source>
</evidence>
<evidence type="ECO:0000256" key="6">
    <source>
        <dbReference type="ARBA" id="ARBA00023242"/>
    </source>
</evidence>
<feature type="compositionally biased region" description="Acidic residues" evidence="7">
    <location>
        <begin position="539"/>
        <end position="552"/>
    </location>
</feature>
<comment type="subcellular location">
    <subcellularLocation>
        <location evidence="1">Nucleus</location>
        <location evidence="1">Nucleolus</location>
    </subcellularLocation>
</comment>
<dbReference type="PANTHER" id="PTHR14927">
    <property type="entry name" value="NUCLEOLAR PROTEIN 10"/>
    <property type="match status" value="1"/>
</dbReference>
<feature type="domain" description="Nucleolar protein 10-like second" evidence="9">
    <location>
        <begin position="368"/>
        <end position="416"/>
    </location>
</feature>
<dbReference type="OrthoDB" id="273340at2759"/>
<dbReference type="Pfam" id="PF23098">
    <property type="entry name" value="Beta-prop_NOL10_N"/>
    <property type="match status" value="1"/>
</dbReference>
<protein>
    <recommendedName>
        <fullName evidence="3">Nucleolar protein 10</fullName>
    </recommendedName>
</protein>
<dbReference type="GO" id="GO:0000462">
    <property type="term" value="P:maturation of SSU-rRNA from tricistronic rRNA transcript (SSU-rRNA, 5.8S rRNA, LSU-rRNA)"/>
    <property type="evidence" value="ECO:0007669"/>
    <property type="project" value="TreeGrafter"/>
</dbReference>
<name>A0A9C6WXN2_FRAOC</name>
<dbReference type="FunFam" id="2.130.10.10:FF:001909">
    <property type="entry name" value="WD repeat, SAM and U-box domain-containing protein"/>
    <property type="match status" value="1"/>
</dbReference>
<keyword evidence="6" id="KW-0539">Nucleus</keyword>
<feature type="compositionally biased region" description="Basic residues" evidence="7">
    <location>
        <begin position="666"/>
        <end position="683"/>
    </location>
</feature>
<feature type="domain" description="Nucleolar protein 10-like N-terminal" evidence="10">
    <location>
        <begin position="1"/>
        <end position="364"/>
    </location>
</feature>
<evidence type="ECO:0000259" key="10">
    <source>
        <dbReference type="Pfam" id="PF23098"/>
    </source>
</evidence>
<accession>A0A9C6WXN2</accession>
<proteinExistence type="inferred from homology"/>
<organism evidence="11 12">
    <name type="scientific">Frankliniella occidentalis</name>
    <name type="common">Western flower thrips</name>
    <name type="synonym">Euthrips occidentalis</name>
    <dbReference type="NCBI Taxonomy" id="133901"/>
    <lineage>
        <taxon>Eukaryota</taxon>
        <taxon>Metazoa</taxon>
        <taxon>Ecdysozoa</taxon>
        <taxon>Arthropoda</taxon>
        <taxon>Hexapoda</taxon>
        <taxon>Insecta</taxon>
        <taxon>Pterygota</taxon>
        <taxon>Neoptera</taxon>
        <taxon>Paraneoptera</taxon>
        <taxon>Thysanoptera</taxon>
        <taxon>Terebrantia</taxon>
        <taxon>Thripoidea</taxon>
        <taxon>Thripidae</taxon>
        <taxon>Frankliniella</taxon>
    </lineage>
</organism>
<evidence type="ECO:0000256" key="3">
    <source>
        <dbReference type="ARBA" id="ARBA00015517"/>
    </source>
</evidence>
<comment type="similarity">
    <text evidence="2">Belongs to the WD repeat NOL10/ENP2 family.</text>
</comment>
<dbReference type="SUPFAM" id="SSF50978">
    <property type="entry name" value="WD40 repeat-like"/>
    <property type="match status" value="1"/>
</dbReference>
<dbReference type="InterPro" id="IPR015943">
    <property type="entry name" value="WD40/YVTN_repeat-like_dom_sf"/>
</dbReference>
<dbReference type="InterPro" id="IPR001680">
    <property type="entry name" value="WD40_rpt"/>
</dbReference>
<dbReference type="GeneID" id="113209759"/>
<dbReference type="Pfam" id="PF08159">
    <property type="entry name" value="NUC153"/>
    <property type="match status" value="1"/>
</dbReference>
<dbReference type="RefSeq" id="XP_052125716.1">
    <property type="nucleotide sequence ID" value="XM_052269756.1"/>
</dbReference>
<keyword evidence="5" id="KW-0677">Repeat</keyword>
<evidence type="ECO:0000259" key="9">
    <source>
        <dbReference type="Pfam" id="PF23097"/>
    </source>
</evidence>
<dbReference type="InterPro" id="IPR040382">
    <property type="entry name" value="NOL10/Enp2"/>
</dbReference>
<dbReference type="InterPro" id="IPR056551">
    <property type="entry name" value="Beta-prop_NOL10_N"/>
</dbReference>
<feature type="domain" description="NUC153" evidence="8">
    <location>
        <begin position="475"/>
        <end position="502"/>
    </location>
</feature>
<gene>
    <name evidence="12" type="primary">LOC113209759</name>
</gene>
<dbReference type="Pfam" id="PF23097">
    <property type="entry name" value="NOL10_2nd"/>
    <property type="match status" value="1"/>
</dbReference>